<dbReference type="GO" id="GO:0051607">
    <property type="term" value="P:defense response to virus"/>
    <property type="evidence" value="ECO:0007669"/>
    <property type="project" value="UniProtKB-KW"/>
</dbReference>
<evidence type="ECO:0000313" key="3">
    <source>
        <dbReference type="EMBL" id="AGB18554.1"/>
    </source>
</evidence>
<dbReference type="InterPro" id="IPR007522">
    <property type="entry name" value="CRISPR-assoc_prot_TM1795"/>
</dbReference>
<dbReference type="Pfam" id="PF03787">
    <property type="entry name" value="RAMPs"/>
    <property type="match status" value="1"/>
</dbReference>
<evidence type="ECO:0000313" key="4">
    <source>
        <dbReference type="Proteomes" id="UP000010845"/>
    </source>
</evidence>
<organism evidence="3 4">
    <name type="scientific">Thermoanaerobacterium thermosaccharolyticum M0795</name>
    <dbReference type="NCBI Taxonomy" id="698948"/>
    <lineage>
        <taxon>Bacteria</taxon>
        <taxon>Bacillati</taxon>
        <taxon>Bacillota</taxon>
        <taxon>Clostridia</taxon>
        <taxon>Thermoanaerobacterales</taxon>
        <taxon>Thermoanaerobacteraceae</taxon>
        <taxon>Thermoanaerobacterium</taxon>
    </lineage>
</organism>
<proteinExistence type="predicted"/>
<gene>
    <name evidence="3" type="ORF">Thethe_00883</name>
</gene>
<dbReference type="KEGG" id="tto:Thethe_00883"/>
<dbReference type="PATRIC" id="fig|698948.3.peg.875"/>
<keyword evidence="1" id="KW-0051">Antiviral defense</keyword>
<dbReference type="HOGENOM" id="CLU_050338_1_0_9"/>
<name>L0IIG3_THETR</name>
<evidence type="ECO:0000259" key="2">
    <source>
        <dbReference type="Pfam" id="PF03787"/>
    </source>
</evidence>
<feature type="domain" description="CRISPR type III-associated protein" evidence="2">
    <location>
        <begin position="8"/>
        <end position="170"/>
    </location>
</feature>
<dbReference type="AlphaFoldDB" id="L0IIG3"/>
<accession>L0IIG3</accession>
<protein>
    <submittedName>
        <fullName evidence="3">CRISPR-associated protein, Cmr1 family</fullName>
    </submittedName>
</protein>
<dbReference type="Proteomes" id="UP000010845">
    <property type="component" value="Chromosome"/>
</dbReference>
<dbReference type="InterPro" id="IPR005537">
    <property type="entry name" value="RAMP_III_fam"/>
</dbReference>
<sequence>MYTVEFDLKLLTPLYMFGAEPNYLELRTPEFKGLIRFWWRAMKCCKNVSKLKEKEEEIFGGTSVKARKSEVRIMIKDSRIDRNIGSDLKNDYRLNWRYDSENKVLIGKDRGIGYLLYSVVRKKYFKPGITFKIILYSRGEEALKNAVAAFWCAVNLGGFGSRARRGAGSLTVVNVVGDTYGLDFVPKGKNSQELAQWILENVSKVSDIIGPINIDCNDYTNIISSSFIVSKESYNTWHDALSDIGEMYMNFRNGMRNNIQNGIFGLPVVHSNKNRVIGKSDKYDKYIINRRSSPLLFKVLECNGKYYWMALKLGGAFLQEDIYLAFVKEEKINGRKEITANAKPSSALLDKFWDEIKKNNDGDYCFNIRGENL</sequence>
<dbReference type="NCBIfam" id="TIGR01894">
    <property type="entry name" value="cas_TM1795_cmr1"/>
    <property type="match status" value="1"/>
</dbReference>
<dbReference type="EMBL" id="CP003066">
    <property type="protein sequence ID" value="AGB18554.1"/>
    <property type="molecule type" value="Genomic_DNA"/>
</dbReference>
<dbReference type="RefSeq" id="WP_015311245.1">
    <property type="nucleotide sequence ID" value="NC_019970.1"/>
</dbReference>
<evidence type="ECO:0000256" key="1">
    <source>
        <dbReference type="ARBA" id="ARBA00023118"/>
    </source>
</evidence>
<reference evidence="3 4" key="1">
    <citation type="submission" date="2012-03" db="EMBL/GenBank/DDBJ databases">
        <title>Complete sequence of chromosome of Thermoanaerobacterium thermosaccharolyticum M0795.</title>
        <authorList>
            <consortium name="US DOE Joint Genome Institute"/>
            <person name="Lucas S."/>
            <person name="Han J."/>
            <person name="Lapidus A."/>
            <person name="Cheng J.-F."/>
            <person name="Goodwin L."/>
            <person name="Pitluck S."/>
            <person name="Peters L."/>
            <person name="Teshima H."/>
            <person name="Detter J.C."/>
            <person name="Han C."/>
            <person name="Tapia R."/>
            <person name="Land M."/>
            <person name="Hauser L."/>
            <person name="Kyrpides N."/>
            <person name="Ivanova N."/>
            <person name="Pagani I."/>
            <person name="Feinberg L."/>
            <person name="Folden J."/>
            <person name="Hogsett D."/>
            <person name="Shaw J."/>
            <person name="Woyke T."/>
        </authorList>
    </citation>
    <scope>NUCLEOTIDE SEQUENCE [LARGE SCALE GENOMIC DNA]</scope>
    <source>
        <strain evidence="3 4">M0795</strain>
    </source>
</reference>